<feature type="chain" id="PRO_5021800135" evidence="1">
    <location>
        <begin position="27"/>
        <end position="322"/>
    </location>
</feature>
<proteinExistence type="predicted"/>
<dbReference type="KEGG" id="peh:Spb1_23720"/>
<name>A0A518GPH3_9PLAN</name>
<dbReference type="Gene3D" id="3.60.21.10">
    <property type="match status" value="1"/>
</dbReference>
<dbReference type="Pfam" id="PF00149">
    <property type="entry name" value="Metallophos"/>
    <property type="match status" value="1"/>
</dbReference>
<dbReference type="InterPro" id="IPR029052">
    <property type="entry name" value="Metallo-depent_PP-like"/>
</dbReference>
<evidence type="ECO:0000259" key="2">
    <source>
        <dbReference type="Pfam" id="PF00149"/>
    </source>
</evidence>
<organism evidence="3 4">
    <name type="scientific">Planctopirus ephydatiae</name>
    <dbReference type="NCBI Taxonomy" id="2528019"/>
    <lineage>
        <taxon>Bacteria</taxon>
        <taxon>Pseudomonadati</taxon>
        <taxon>Planctomycetota</taxon>
        <taxon>Planctomycetia</taxon>
        <taxon>Planctomycetales</taxon>
        <taxon>Planctomycetaceae</taxon>
        <taxon>Planctopirus</taxon>
    </lineage>
</organism>
<dbReference type="EMBL" id="CP036299">
    <property type="protein sequence ID" value="QDV30439.1"/>
    <property type="molecule type" value="Genomic_DNA"/>
</dbReference>
<dbReference type="GO" id="GO:0016787">
    <property type="term" value="F:hydrolase activity"/>
    <property type="evidence" value="ECO:0007669"/>
    <property type="project" value="InterPro"/>
</dbReference>
<keyword evidence="1" id="KW-0732">Signal</keyword>
<feature type="signal peptide" evidence="1">
    <location>
        <begin position="1"/>
        <end position="26"/>
    </location>
</feature>
<dbReference type="InterPro" id="IPR051918">
    <property type="entry name" value="STPP_CPPED1"/>
</dbReference>
<sequence length="322" mass="36126" precursor="true">MTNISRRTFLATSSCVVTLSALVTQAQDQMAPLRFGVITDLHQDIIPDASNRLRAFIEAMTLANVDFICQLGDFCIPKPANRPLMEIWNSFPGPKYHVLGNHDMDGGFKPETTAKFYGMPARYYAFSAKGVRFIVLDGNEPGGQKSGYARYIDKDQISWLKVELEKSIEPVIVLIHQPLETDSGIENHAEIQKILEGTLSTKAPVLAVLAGHLHQDYVRPVNGIPYIQINSAAYHWMGDKFAHESYSPEIHKQHPHLKSTCPYQDPLWAIVTVDLSGRTLKIDGRKTTWVGQSPWELGATEKSHPREIVRPEVSQQQVSLIR</sequence>
<feature type="domain" description="Calcineurin-like phosphoesterase" evidence="2">
    <location>
        <begin position="33"/>
        <end position="215"/>
    </location>
</feature>
<dbReference type="RefSeq" id="WP_145299844.1">
    <property type="nucleotide sequence ID" value="NZ_CP036299.1"/>
</dbReference>
<gene>
    <name evidence="3" type="ORF">Spb1_23720</name>
</gene>
<accession>A0A518GPH3</accession>
<keyword evidence="4" id="KW-1185">Reference proteome</keyword>
<evidence type="ECO:0000313" key="4">
    <source>
        <dbReference type="Proteomes" id="UP000315349"/>
    </source>
</evidence>
<dbReference type="OrthoDB" id="211986at2"/>
<dbReference type="AlphaFoldDB" id="A0A518GPH3"/>
<dbReference type="Proteomes" id="UP000315349">
    <property type="component" value="Chromosome"/>
</dbReference>
<reference evidence="3 4" key="1">
    <citation type="submission" date="2019-02" db="EMBL/GenBank/DDBJ databases">
        <title>Deep-cultivation of Planctomycetes and their phenomic and genomic characterization uncovers novel biology.</title>
        <authorList>
            <person name="Wiegand S."/>
            <person name="Jogler M."/>
            <person name="Boedeker C."/>
            <person name="Pinto D."/>
            <person name="Vollmers J."/>
            <person name="Rivas-Marin E."/>
            <person name="Kohn T."/>
            <person name="Peeters S.H."/>
            <person name="Heuer A."/>
            <person name="Rast P."/>
            <person name="Oberbeckmann S."/>
            <person name="Bunk B."/>
            <person name="Jeske O."/>
            <person name="Meyerdierks A."/>
            <person name="Storesund J.E."/>
            <person name="Kallscheuer N."/>
            <person name="Luecker S."/>
            <person name="Lage O.M."/>
            <person name="Pohl T."/>
            <person name="Merkel B.J."/>
            <person name="Hornburger P."/>
            <person name="Mueller R.-W."/>
            <person name="Bruemmer F."/>
            <person name="Labrenz M."/>
            <person name="Spormann A.M."/>
            <person name="Op den Camp H."/>
            <person name="Overmann J."/>
            <person name="Amann R."/>
            <person name="Jetten M.S.M."/>
            <person name="Mascher T."/>
            <person name="Medema M.H."/>
            <person name="Devos D.P."/>
            <person name="Kaster A.-K."/>
            <person name="Ovreas L."/>
            <person name="Rohde M."/>
            <person name="Galperin M.Y."/>
            <person name="Jogler C."/>
        </authorList>
    </citation>
    <scope>NUCLEOTIDE SEQUENCE [LARGE SCALE GENOMIC DNA]</scope>
    <source>
        <strain evidence="3 4">Spb1</strain>
    </source>
</reference>
<dbReference type="PANTHER" id="PTHR43143">
    <property type="entry name" value="METALLOPHOSPHOESTERASE, CALCINEURIN SUPERFAMILY"/>
    <property type="match status" value="1"/>
</dbReference>
<protein>
    <submittedName>
        <fullName evidence="3">Calcineurin-like phosphoesterase superfamily domain protein</fullName>
    </submittedName>
</protein>
<evidence type="ECO:0000256" key="1">
    <source>
        <dbReference type="SAM" id="SignalP"/>
    </source>
</evidence>
<dbReference type="PANTHER" id="PTHR43143:SF1">
    <property type="entry name" value="SERINE_THREONINE-PROTEIN PHOSPHATASE CPPED1"/>
    <property type="match status" value="1"/>
</dbReference>
<dbReference type="SUPFAM" id="SSF56300">
    <property type="entry name" value="Metallo-dependent phosphatases"/>
    <property type="match status" value="1"/>
</dbReference>
<dbReference type="InterPro" id="IPR004843">
    <property type="entry name" value="Calcineurin-like_PHP"/>
</dbReference>
<evidence type="ECO:0000313" key="3">
    <source>
        <dbReference type="EMBL" id="QDV30439.1"/>
    </source>
</evidence>